<protein>
    <submittedName>
        <fullName evidence="1">ABC transporter domain-containing protein</fullName>
    </submittedName>
</protein>
<name>A0ACB8KSS1_CITSI</name>
<sequence>MASLSSQASSTFLSAKMELHGELRREESGTLKEMIEAPNDATSILQSIRSFEMESESTCSEKSKGETRSIGAEFLVDVDEFINNIAGSFDENGSINPRDNAYNAAGLSPLDTEEDQDSLWLKKLQFEDVKYKIAARGCKCTKAENHIMGPSGGGKTTLLNLFEGSNLTVVPSLSWAYEPTSGLDSTTALRIAQMLQNIAEDGKTMMTTTHQPSAMNPAEFPIDLANGNVNDKSFPTKFKALLLFFISVFWGFFPLFTAIFTFPRERAMLAKERSVDMPSYIAFSQNMLTVFLSFMDVKKAKTLASVVLMTFMLSVGFFIRYRRSGSEPPFIRELRLARSGLEVGAMMAMIIGDRLVAYLSLRRMKIITVT</sequence>
<accession>A0ACB8KSS1</accession>
<reference evidence="2" key="1">
    <citation type="journal article" date="2023" name="Hortic. Res.">
        <title>A chromosome-level phased genome enabling allele-level studies in sweet orange: a case study on citrus Huanglongbing tolerance.</title>
        <authorList>
            <person name="Wu B."/>
            <person name="Yu Q."/>
            <person name="Deng Z."/>
            <person name="Duan Y."/>
            <person name="Luo F."/>
            <person name="Gmitter F. Jr."/>
        </authorList>
    </citation>
    <scope>NUCLEOTIDE SEQUENCE [LARGE SCALE GENOMIC DNA]</scope>
    <source>
        <strain evidence="2">cv. Valencia</strain>
    </source>
</reference>
<proteinExistence type="predicted"/>
<evidence type="ECO:0000313" key="1">
    <source>
        <dbReference type="EMBL" id="KAH9757479.1"/>
    </source>
</evidence>
<comment type="caution">
    <text evidence="1">The sequence shown here is derived from an EMBL/GenBank/DDBJ whole genome shotgun (WGS) entry which is preliminary data.</text>
</comment>
<gene>
    <name evidence="1" type="ORF">KPL71_016407</name>
</gene>
<dbReference type="Proteomes" id="UP000829398">
    <property type="component" value="Chromosome 5"/>
</dbReference>
<dbReference type="EMBL" id="CM039174">
    <property type="protein sequence ID" value="KAH9757479.1"/>
    <property type="molecule type" value="Genomic_DNA"/>
</dbReference>
<evidence type="ECO:0000313" key="2">
    <source>
        <dbReference type="Proteomes" id="UP000829398"/>
    </source>
</evidence>
<organism evidence="1 2">
    <name type="scientific">Citrus sinensis</name>
    <name type="common">Sweet orange</name>
    <name type="synonym">Citrus aurantium var. sinensis</name>
    <dbReference type="NCBI Taxonomy" id="2711"/>
    <lineage>
        <taxon>Eukaryota</taxon>
        <taxon>Viridiplantae</taxon>
        <taxon>Streptophyta</taxon>
        <taxon>Embryophyta</taxon>
        <taxon>Tracheophyta</taxon>
        <taxon>Spermatophyta</taxon>
        <taxon>Magnoliopsida</taxon>
        <taxon>eudicotyledons</taxon>
        <taxon>Gunneridae</taxon>
        <taxon>Pentapetalae</taxon>
        <taxon>rosids</taxon>
        <taxon>malvids</taxon>
        <taxon>Sapindales</taxon>
        <taxon>Rutaceae</taxon>
        <taxon>Aurantioideae</taxon>
        <taxon>Citrus</taxon>
    </lineage>
</organism>
<keyword evidence="2" id="KW-1185">Reference proteome</keyword>